<evidence type="ECO:0000313" key="1">
    <source>
        <dbReference type="EMBL" id="AKB74387.1"/>
    </source>
</evidence>
<dbReference type="GeneID" id="24805855"/>
<dbReference type="KEGG" id="mls:MSLAZ_1126"/>
<protein>
    <submittedName>
        <fullName evidence="1">Uncharacterized protein</fullName>
    </submittedName>
</protein>
<gene>
    <name evidence="1" type="ORF">MSLAZ_1126</name>
</gene>
<name>A0A0E3S5A6_9EURY</name>
<accession>A0A0E3S5A6</accession>
<dbReference type="OrthoDB" id="379094at2157"/>
<sequence>MSLKPLESRFGLSRENGFDEFADKLANDFPDKIIEYYWQKAYRNIPNENKKTYSSAVRDIEKAKNIYIDVLKNEAGWTKRFFGMKSELKKRPIFLEIASDLGYLLYFFGDR</sequence>
<dbReference type="PATRIC" id="fig|1434111.4.peg.1453"/>
<dbReference type="HOGENOM" id="CLU_2152629_0_0_2"/>
<reference evidence="1 2" key="1">
    <citation type="submission" date="2014-07" db="EMBL/GenBank/DDBJ databases">
        <title>Methanogenic archaea and the global carbon cycle.</title>
        <authorList>
            <person name="Henriksen J.R."/>
            <person name="Luke J."/>
            <person name="Reinhart S."/>
            <person name="Benedict M.N."/>
            <person name="Youngblut N.D."/>
            <person name="Metcalf M.E."/>
            <person name="Whitaker R.J."/>
            <person name="Metcalf W.W."/>
        </authorList>
    </citation>
    <scope>NUCLEOTIDE SEQUENCE [LARGE SCALE GENOMIC DNA]</scope>
    <source>
        <strain evidence="1 2">Z-7289</strain>
    </source>
</reference>
<dbReference type="AlphaFoldDB" id="A0A0E3S5A6"/>
<evidence type="ECO:0000313" key="2">
    <source>
        <dbReference type="Proteomes" id="UP000033072"/>
    </source>
</evidence>
<proteinExistence type="predicted"/>
<dbReference type="RefSeq" id="WP_048125269.1">
    <property type="nucleotide sequence ID" value="NZ_CP009515.1"/>
</dbReference>
<dbReference type="EMBL" id="CP009515">
    <property type="protein sequence ID" value="AKB74387.1"/>
    <property type="molecule type" value="Genomic_DNA"/>
</dbReference>
<dbReference type="Proteomes" id="UP000033072">
    <property type="component" value="Chromosome"/>
</dbReference>
<organism evidence="1 2">
    <name type="scientific">Methanosarcina lacustris Z-7289</name>
    <dbReference type="NCBI Taxonomy" id="1434111"/>
    <lineage>
        <taxon>Archaea</taxon>
        <taxon>Methanobacteriati</taxon>
        <taxon>Methanobacteriota</taxon>
        <taxon>Stenosarchaea group</taxon>
        <taxon>Methanomicrobia</taxon>
        <taxon>Methanosarcinales</taxon>
        <taxon>Methanosarcinaceae</taxon>
        <taxon>Methanosarcina</taxon>
    </lineage>
</organism>
<keyword evidence="2" id="KW-1185">Reference proteome</keyword>